<keyword evidence="2 7" id="KW-0808">Transferase</keyword>
<dbReference type="GO" id="GO:0046983">
    <property type="term" value="F:protein dimerization activity"/>
    <property type="evidence" value="ECO:0007669"/>
    <property type="project" value="InterPro"/>
</dbReference>
<name>W4QM95_9BACI</name>
<protein>
    <recommendedName>
        <fullName evidence="7">Signal transduction histidine-protein kinase/phosphatase DegS</fullName>
        <ecNumber evidence="7">2.7.13.3</ecNumber>
        <ecNumber evidence="7">3.1.3.-</ecNumber>
    </recommendedName>
</protein>
<dbReference type="GO" id="GO:0016020">
    <property type="term" value="C:membrane"/>
    <property type="evidence" value="ECO:0007669"/>
    <property type="project" value="InterPro"/>
</dbReference>
<keyword evidence="5 7" id="KW-0067">ATP-binding</keyword>
<keyword evidence="4 7" id="KW-0418">Kinase</keyword>
<accession>W4QM95</accession>
<keyword evidence="7" id="KW-0963">Cytoplasm</keyword>
<dbReference type="InterPro" id="IPR003594">
    <property type="entry name" value="HATPase_dom"/>
</dbReference>
<dbReference type="InterPro" id="IPR008595">
    <property type="entry name" value="DegS"/>
</dbReference>
<keyword evidence="7" id="KW-0378">Hydrolase</keyword>
<evidence type="ECO:0000256" key="8">
    <source>
        <dbReference type="SAM" id="Coils"/>
    </source>
</evidence>
<organism evidence="10 11">
    <name type="scientific">Halalkalibacter hemicellulosilyticusJCM 9152</name>
    <dbReference type="NCBI Taxonomy" id="1236971"/>
    <lineage>
        <taxon>Bacteria</taxon>
        <taxon>Bacillati</taxon>
        <taxon>Bacillota</taxon>
        <taxon>Bacilli</taxon>
        <taxon>Bacillales</taxon>
        <taxon>Bacillaceae</taxon>
        <taxon>Halalkalibacter</taxon>
    </lineage>
</organism>
<dbReference type="InterPro" id="IPR016381">
    <property type="entry name" value="Sig_transdc_His_kinase_DegS"/>
</dbReference>
<comment type="catalytic activity">
    <reaction evidence="1 7">
        <text>ATP + protein L-histidine = ADP + protein N-phospho-L-histidine.</text>
        <dbReference type="EC" id="2.7.13.3"/>
    </reaction>
</comment>
<dbReference type="PIRSF" id="PIRSF003169">
    <property type="entry name" value="STHK_DegS"/>
    <property type="match status" value="1"/>
</dbReference>
<evidence type="ECO:0000313" key="11">
    <source>
        <dbReference type="Proteomes" id="UP000018895"/>
    </source>
</evidence>
<evidence type="ECO:0000256" key="7">
    <source>
        <dbReference type="PIRNR" id="PIRNR003169"/>
    </source>
</evidence>
<dbReference type="Pfam" id="PF07730">
    <property type="entry name" value="HisKA_3"/>
    <property type="match status" value="1"/>
</dbReference>
<evidence type="ECO:0000256" key="2">
    <source>
        <dbReference type="ARBA" id="ARBA00022679"/>
    </source>
</evidence>
<dbReference type="PANTHER" id="PTHR24421:SF55">
    <property type="entry name" value="SENSOR HISTIDINE KINASE YDFH"/>
    <property type="match status" value="1"/>
</dbReference>
<dbReference type="Pfam" id="PF05384">
    <property type="entry name" value="DegS"/>
    <property type="match status" value="1"/>
</dbReference>
<dbReference type="AlphaFoldDB" id="W4QM95"/>
<dbReference type="EC" id="3.1.3.-" evidence="7"/>
<dbReference type="EMBL" id="BAUU01000050">
    <property type="protein sequence ID" value="GAE32773.1"/>
    <property type="molecule type" value="Genomic_DNA"/>
</dbReference>
<dbReference type="Proteomes" id="UP000018895">
    <property type="component" value="Unassembled WGS sequence"/>
</dbReference>
<evidence type="ECO:0000256" key="1">
    <source>
        <dbReference type="ARBA" id="ARBA00000085"/>
    </source>
</evidence>
<dbReference type="Pfam" id="PF02518">
    <property type="entry name" value="HATPase_c"/>
    <property type="match status" value="1"/>
</dbReference>
<feature type="domain" description="Histidine kinase" evidence="9">
    <location>
        <begin position="302"/>
        <end position="388"/>
    </location>
</feature>
<keyword evidence="8" id="KW-0175">Coiled coil</keyword>
<comment type="subcellular location">
    <subcellularLocation>
        <location evidence="7">Cytoplasm</location>
    </subcellularLocation>
</comment>
<evidence type="ECO:0000313" key="10">
    <source>
        <dbReference type="EMBL" id="GAE32773.1"/>
    </source>
</evidence>
<dbReference type="GO" id="GO:0000155">
    <property type="term" value="F:phosphorelay sensor kinase activity"/>
    <property type="evidence" value="ECO:0007669"/>
    <property type="project" value="UniProtKB-UniRule"/>
</dbReference>
<dbReference type="PROSITE" id="PS50109">
    <property type="entry name" value="HIS_KIN"/>
    <property type="match status" value="1"/>
</dbReference>
<proteinExistence type="predicted"/>
<dbReference type="Gene3D" id="3.30.565.10">
    <property type="entry name" value="Histidine kinase-like ATPase, C-terminal domain"/>
    <property type="match status" value="1"/>
</dbReference>
<dbReference type="GO" id="GO:0004721">
    <property type="term" value="F:phosphoprotein phosphatase activity"/>
    <property type="evidence" value="ECO:0007669"/>
    <property type="project" value="UniProtKB-UniRule"/>
</dbReference>
<dbReference type="GO" id="GO:0005737">
    <property type="term" value="C:cytoplasm"/>
    <property type="evidence" value="ECO:0007669"/>
    <property type="project" value="UniProtKB-SubCell"/>
</dbReference>
<dbReference type="SUPFAM" id="SSF55874">
    <property type="entry name" value="ATPase domain of HSP90 chaperone/DNA topoisomerase II/histidine kinase"/>
    <property type="match status" value="1"/>
</dbReference>
<comment type="caution">
    <text evidence="10">The sequence shown here is derived from an EMBL/GenBank/DDBJ whole genome shotgun (WGS) entry which is preliminary data.</text>
</comment>
<evidence type="ECO:0000256" key="5">
    <source>
        <dbReference type="ARBA" id="ARBA00022840"/>
    </source>
</evidence>
<dbReference type="PANTHER" id="PTHR24421">
    <property type="entry name" value="NITRATE/NITRITE SENSOR PROTEIN NARX-RELATED"/>
    <property type="match status" value="1"/>
</dbReference>
<dbReference type="EC" id="2.7.13.3" evidence="7"/>
<evidence type="ECO:0000256" key="6">
    <source>
        <dbReference type="ARBA" id="ARBA00023012"/>
    </source>
</evidence>
<keyword evidence="11" id="KW-1185">Reference proteome</keyword>
<gene>
    <name evidence="10" type="ORF">JCM9152_4336</name>
</gene>
<evidence type="ECO:0000256" key="3">
    <source>
        <dbReference type="ARBA" id="ARBA00022741"/>
    </source>
</evidence>
<reference evidence="10" key="1">
    <citation type="journal article" date="2014" name="Genome Announc.">
        <title>Draft Genome Sequences of Three Alkaliphilic Bacillus Strains, Bacillus wakoensis JCM 9140T, Bacillus akibai JCM 9157T, and Bacillus hemicellulosilyticus JCM 9152T.</title>
        <authorList>
            <person name="Yuki M."/>
            <person name="Oshima K."/>
            <person name="Suda W."/>
            <person name="Oshida Y."/>
            <person name="Kitamura K."/>
            <person name="Iida T."/>
            <person name="Hattori M."/>
            <person name="Ohkuma M."/>
        </authorList>
    </citation>
    <scope>NUCLEOTIDE SEQUENCE [LARGE SCALE GENOMIC DNA]</scope>
    <source>
        <strain evidence="10">JCM 9152</strain>
    </source>
</reference>
<dbReference type="InterPro" id="IPR005467">
    <property type="entry name" value="His_kinase_dom"/>
</dbReference>
<dbReference type="OrthoDB" id="9781904at2"/>
<evidence type="ECO:0000256" key="4">
    <source>
        <dbReference type="ARBA" id="ARBA00022777"/>
    </source>
</evidence>
<dbReference type="InterPro" id="IPR011712">
    <property type="entry name" value="Sig_transdc_His_kin_sub3_dim/P"/>
</dbReference>
<feature type="coiled-coil region" evidence="8">
    <location>
        <begin position="99"/>
        <end position="175"/>
    </location>
</feature>
<keyword evidence="3 7" id="KW-0547">Nucleotide-binding</keyword>
<dbReference type="Gene3D" id="1.20.5.1930">
    <property type="match status" value="1"/>
</dbReference>
<dbReference type="InterPro" id="IPR036890">
    <property type="entry name" value="HATPase_C_sf"/>
</dbReference>
<dbReference type="CDD" id="cd16917">
    <property type="entry name" value="HATPase_UhpB-NarQ-NarX-like"/>
    <property type="match status" value="1"/>
</dbReference>
<dbReference type="GO" id="GO:0005524">
    <property type="term" value="F:ATP binding"/>
    <property type="evidence" value="ECO:0007669"/>
    <property type="project" value="UniProtKB-UniRule"/>
</dbReference>
<comment type="function">
    <text evidence="7">Member of the two-component regulatory system DegS/DegU, which plays an important role in the transition growth phase.</text>
</comment>
<keyword evidence="7" id="KW-0904">Protein phosphatase</keyword>
<dbReference type="InterPro" id="IPR050482">
    <property type="entry name" value="Sensor_HK_TwoCompSys"/>
</dbReference>
<dbReference type="STRING" id="1236971.JCM9152_4336"/>
<keyword evidence="6 7" id="KW-0902">Two-component regulatory system</keyword>
<sequence length="389" mass="44879">MFGNNEYEEGLINLTTNKSLDSILDKTLETVDESREKIFEISEQSRQEYTALKEELKDVRLKVGSVIDQTDQMSLHARLSRNRLMEVSKNFSKHSSDEIRSAYEQANEYQIKLAVLEQEEKQLRDRRDRIERRLIDLESTVERAEQLTSQMSVVYNFLSNDLKGINDVIEDAKEKQQFGLKIIEAQEAERKKLSREIHDGPAQMMANVLLRSDLIERIYREQGIEQALNEIKDLRMMVKSSLAEVRRIIYDLRPMALDDLGLIPTLKKYLKTFQDHHLINTDFYHTGHIIRLPQKMEIAAFRLVQEAVQNAYKHAEPTNIEVKIEYKPTKVIIVIKDDGKGFDPSEKKVGSFGLMGMKERVNMLAGQLTIHSKPKYGTAVVIGIPLSNA</sequence>
<dbReference type="SMART" id="SM00387">
    <property type="entry name" value="HATPase_c"/>
    <property type="match status" value="1"/>
</dbReference>
<evidence type="ECO:0000259" key="9">
    <source>
        <dbReference type="PROSITE" id="PS50109"/>
    </source>
</evidence>